<dbReference type="AlphaFoldDB" id="A0A6G1LJE1"/>
<sequence length="290" mass="31851">MSNTLKLPKASLLGIPTELRFQIYDHLLSTDINWTVLKGYKDAYTKQGFHATPIPGDDENPLLSLPWLHLLQTCKSLSCELQSYIRREGTKANAAASTYTVDIQCLARGDLGAITWRTIPCPPTHAKTLVATCNFDRAQAQFQGDGGPLPIKRHLYQTLNRFLHLGPRLNNRAPLPRHLCLQRLEVHVLVRGEPAPAPATPEDQDPRGFVEGDGWGRSRAYRGVAGLMWPLEATGLIGGYVGELRLTNGRVGHWTGVRAVGDAKVPEAWRRYGFEWGAEGGGGGEGNEGV</sequence>
<name>A0A6G1LJE1_9PEZI</name>
<reference evidence="1" key="1">
    <citation type="journal article" date="2020" name="Stud. Mycol.">
        <title>101 Dothideomycetes genomes: a test case for predicting lifestyles and emergence of pathogens.</title>
        <authorList>
            <person name="Haridas S."/>
            <person name="Albert R."/>
            <person name="Binder M."/>
            <person name="Bloem J."/>
            <person name="Labutti K."/>
            <person name="Salamov A."/>
            <person name="Andreopoulos B."/>
            <person name="Baker S."/>
            <person name="Barry K."/>
            <person name="Bills G."/>
            <person name="Bluhm B."/>
            <person name="Cannon C."/>
            <person name="Castanera R."/>
            <person name="Culley D."/>
            <person name="Daum C."/>
            <person name="Ezra D."/>
            <person name="Gonzalez J."/>
            <person name="Henrissat B."/>
            <person name="Kuo A."/>
            <person name="Liang C."/>
            <person name="Lipzen A."/>
            <person name="Lutzoni F."/>
            <person name="Magnuson J."/>
            <person name="Mondo S."/>
            <person name="Nolan M."/>
            <person name="Ohm R."/>
            <person name="Pangilinan J."/>
            <person name="Park H.-J."/>
            <person name="Ramirez L."/>
            <person name="Alfaro M."/>
            <person name="Sun H."/>
            <person name="Tritt A."/>
            <person name="Yoshinaga Y."/>
            <person name="Zwiers L.-H."/>
            <person name="Turgeon B."/>
            <person name="Goodwin S."/>
            <person name="Spatafora J."/>
            <person name="Crous P."/>
            <person name="Grigoriev I."/>
        </authorList>
    </citation>
    <scope>NUCLEOTIDE SEQUENCE</scope>
    <source>
        <strain evidence="1">CBS 116005</strain>
    </source>
</reference>
<organism evidence="1 2">
    <name type="scientific">Teratosphaeria nubilosa</name>
    <dbReference type="NCBI Taxonomy" id="161662"/>
    <lineage>
        <taxon>Eukaryota</taxon>
        <taxon>Fungi</taxon>
        <taxon>Dikarya</taxon>
        <taxon>Ascomycota</taxon>
        <taxon>Pezizomycotina</taxon>
        <taxon>Dothideomycetes</taxon>
        <taxon>Dothideomycetidae</taxon>
        <taxon>Mycosphaerellales</taxon>
        <taxon>Teratosphaeriaceae</taxon>
        <taxon>Teratosphaeria</taxon>
    </lineage>
</organism>
<gene>
    <name evidence="1" type="ORF">EJ03DRAFT_348047</name>
</gene>
<dbReference type="EMBL" id="ML995812">
    <property type="protein sequence ID" value="KAF2772995.1"/>
    <property type="molecule type" value="Genomic_DNA"/>
</dbReference>
<evidence type="ECO:0008006" key="3">
    <source>
        <dbReference type="Google" id="ProtNLM"/>
    </source>
</evidence>
<accession>A0A6G1LJE1</accession>
<dbReference type="Proteomes" id="UP000799436">
    <property type="component" value="Unassembled WGS sequence"/>
</dbReference>
<evidence type="ECO:0000313" key="2">
    <source>
        <dbReference type="Proteomes" id="UP000799436"/>
    </source>
</evidence>
<protein>
    <recommendedName>
        <fullName evidence="3">F-box domain-containing protein</fullName>
    </recommendedName>
</protein>
<dbReference type="OrthoDB" id="3813486at2759"/>
<keyword evidence="2" id="KW-1185">Reference proteome</keyword>
<evidence type="ECO:0000313" key="1">
    <source>
        <dbReference type="EMBL" id="KAF2772995.1"/>
    </source>
</evidence>
<proteinExistence type="predicted"/>